<gene>
    <name evidence="1" type="ORF">RPERSI_LOCUS25784</name>
</gene>
<keyword evidence="2" id="KW-1185">Reference proteome</keyword>
<evidence type="ECO:0000313" key="2">
    <source>
        <dbReference type="Proteomes" id="UP000789920"/>
    </source>
</evidence>
<dbReference type="Proteomes" id="UP000789920">
    <property type="component" value="Unassembled WGS sequence"/>
</dbReference>
<reference evidence="1" key="1">
    <citation type="submission" date="2021-06" db="EMBL/GenBank/DDBJ databases">
        <authorList>
            <person name="Kallberg Y."/>
            <person name="Tangrot J."/>
            <person name="Rosling A."/>
        </authorList>
    </citation>
    <scope>NUCLEOTIDE SEQUENCE</scope>
    <source>
        <strain evidence="1">MA461A</strain>
    </source>
</reference>
<organism evidence="1 2">
    <name type="scientific">Racocetra persica</name>
    <dbReference type="NCBI Taxonomy" id="160502"/>
    <lineage>
        <taxon>Eukaryota</taxon>
        <taxon>Fungi</taxon>
        <taxon>Fungi incertae sedis</taxon>
        <taxon>Mucoromycota</taxon>
        <taxon>Glomeromycotina</taxon>
        <taxon>Glomeromycetes</taxon>
        <taxon>Diversisporales</taxon>
        <taxon>Gigasporaceae</taxon>
        <taxon>Racocetra</taxon>
    </lineage>
</organism>
<feature type="non-terminal residue" evidence="1">
    <location>
        <position position="1"/>
    </location>
</feature>
<protein>
    <submittedName>
        <fullName evidence="1">30240_t:CDS:1</fullName>
    </submittedName>
</protein>
<proteinExistence type="predicted"/>
<name>A0ACA9S1G2_9GLOM</name>
<accession>A0ACA9S1G2</accession>
<comment type="caution">
    <text evidence="1">The sequence shown here is derived from an EMBL/GenBank/DDBJ whole genome shotgun (WGS) entry which is preliminary data.</text>
</comment>
<sequence>REHNSHLVFNIIDRDCPKIIDTISQFLSQLIEKCWNKNLLQRPNTTRIVKFLKNILKRIQSKELCIPKAKILFLLIEEKYFKSMY</sequence>
<evidence type="ECO:0000313" key="1">
    <source>
        <dbReference type="EMBL" id="CAG8822368.1"/>
    </source>
</evidence>
<dbReference type="EMBL" id="CAJVQC010086150">
    <property type="protein sequence ID" value="CAG8822368.1"/>
    <property type="molecule type" value="Genomic_DNA"/>
</dbReference>
<feature type="non-terminal residue" evidence="1">
    <location>
        <position position="85"/>
    </location>
</feature>